<evidence type="ECO:0000313" key="2">
    <source>
        <dbReference type="EMBL" id="MDH6214276.1"/>
    </source>
</evidence>
<dbReference type="Proteomes" id="UP001160499">
    <property type="component" value="Unassembled WGS sequence"/>
</dbReference>
<proteinExistence type="predicted"/>
<protein>
    <submittedName>
        <fullName evidence="2">Uncharacterized protein</fullName>
    </submittedName>
</protein>
<accession>A0ABT6LD91</accession>
<gene>
    <name evidence="2" type="ORF">M2283_001559</name>
</gene>
<dbReference type="RefSeq" id="WP_280875329.1">
    <property type="nucleotide sequence ID" value="NZ_JARXVH010000002.1"/>
</dbReference>
<feature type="compositionally biased region" description="Low complexity" evidence="1">
    <location>
        <begin position="66"/>
        <end position="77"/>
    </location>
</feature>
<sequence length="95" mass="10145">MTVRIRSLLTSGPIMVSLNSGRTVRLSPGRWSAELRDAELADNAKVDRLSRRGDIELEQSGEEPEASAAQEAPAAQEDTGAAKGPRARKRTDSAG</sequence>
<reference evidence="2 3" key="1">
    <citation type="submission" date="2023-04" db="EMBL/GenBank/DDBJ databases">
        <title>Forest soil microbial communities from Buena Vista Peninsula, Colon Province, Panama.</title>
        <authorList>
            <person name="Bouskill N."/>
        </authorList>
    </citation>
    <scope>NUCLEOTIDE SEQUENCE [LARGE SCALE GENOMIC DNA]</scope>
    <source>
        <strain evidence="2 3">GGS1</strain>
    </source>
</reference>
<comment type="caution">
    <text evidence="2">The sequence shown here is derived from an EMBL/GenBank/DDBJ whole genome shotgun (WGS) entry which is preliminary data.</text>
</comment>
<name>A0ABT6LD91_9ACTN</name>
<feature type="region of interest" description="Disordered" evidence="1">
    <location>
        <begin position="49"/>
        <end position="95"/>
    </location>
</feature>
<dbReference type="EMBL" id="JARXVH010000002">
    <property type="protein sequence ID" value="MDH6214276.1"/>
    <property type="molecule type" value="Genomic_DNA"/>
</dbReference>
<organism evidence="2 3">
    <name type="scientific">Streptomyces pseudovenezuelae</name>
    <dbReference type="NCBI Taxonomy" id="67350"/>
    <lineage>
        <taxon>Bacteria</taxon>
        <taxon>Bacillati</taxon>
        <taxon>Actinomycetota</taxon>
        <taxon>Actinomycetes</taxon>
        <taxon>Kitasatosporales</taxon>
        <taxon>Streptomycetaceae</taxon>
        <taxon>Streptomyces</taxon>
        <taxon>Streptomyces aurantiacus group</taxon>
    </lineage>
</organism>
<keyword evidence="3" id="KW-1185">Reference proteome</keyword>
<evidence type="ECO:0000256" key="1">
    <source>
        <dbReference type="SAM" id="MobiDB-lite"/>
    </source>
</evidence>
<feature type="compositionally biased region" description="Acidic residues" evidence="1">
    <location>
        <begin position="56"/>
        <end position="65"/>
    </location>
</feature>
<evidence type="ECO:0000313" key="3">
    <source>
        <dbReference type="Proteomes" id="UP001160499"/>
    </source>
</evidence>